<evidence type="ECO:0000256" key="1">
    <source>
        <dbReference type="ARBA" id="ARBA00004651"/>
    </source>
</evidence>
<evidence type="ECO:0000256" key="2">
    <source>
        <dbReference type="ARBA" id="ARBA00010992"/>
    </source>
</evidence>
<dbReference type="InterPro" id="IPR005829">
    <property type="entry name" value="Sugar_transporter_CS"/>
</dbReference>
<dbReference type="Gene3D" id="1.20.1250.20">
    <property type="entry name" value="MFS general substrate transporter like domains"/>
    <property type="match status" value="1"/>
</dbReference>
<feature type="region of interest" description="Disordered" evidence="6">
    <location>
        <begin position="461"/>
        <end position="508"/>
    </location>
</feature>
<evidence type="ECO:0000256" key="7">
    <source>
        <dbReference type="SAM" id="Phobius"/>
    </source>
</evidence>
<dbReference type="PROSITE" id="PS50850">
    <property type="entry name" value="MFS"/>
    <property type="match status" value="1"/>
</dbReference>
<evidence type="ECO:0000313" key="10">
    <source>
        <dbReference type="Proteomes" id="UP000317303"/>
    </source>
</evidence>
<feature type="domain" description="Major facilitator superfamily (MFS) profile" evidence="8">
    <location>
        <begin position="32"/>
        <end position="460"/>
    </location>
</feature>
<comment type="subcellular location">
    <subcellularLocation>
        <location evidence="1">Cell membrane</location>
        <topology evidence="1">Multi-pass membrane protein</topology>
    </subcellularLocation>
</comment>
<feature type="transmembrane region" description="Helical" evidence="7">
    <location>
        <begin position="103"/>
        <end position="123"/>
    </location>
</feature>
<dbReference type="PROSITE" id="PS00217">
    <property type="entry name" value="SUGAR_TRANSPORT_2"/>
    <property type="match status" value="1"/>
</dbReference>
<sequence>MAGNDAVVLRKPDDVLRLIDSGRIRPRHPGLVKIVALGSIFVDGWDLSSFGLGTVQMTSEFDLANSGISLHSLPFISAVVLIGAMIGGLFGGFLTDRVGRTKMLLITLFLLVGATALAAVAPNPELFCLWRFLMGVGVGLDVPVALAFVAEYSAISNKGRNVTMAQVMSTAAAAVAFFSIIPFHFIGVGESLWRWAIGLGAVPALVVLILRFIYTGESPMWAAKYQGLEKAAEILRKNYDLEVIVDDESKGVKQAKERFSPGSLLALFRAPYTVRTVLVSILVVCQAAQYYAISLYTPKIFDELFPDDIVLVLVLSGLANVIGVVGALFCVFGVQRLGLRLLGLIGFSITASCLAIISGAFTLLIAPISVVLIAVFYWAHNFGAGYVGTAMGTLSYPTAIRGIGGGYTQAITRVGGIVGAAAFPILLDAQGMQFTIGAIVLAPLIAIISLIVIRWDPVGKDVEEHEESEESGGLEPGDVSAVEAGGESGGEAGRDPGFDSDPVPSETR</sequence>
<dbReference type="GO" id="GO:0005351">
    <property type="term" value="F:carbohydrate:proton symporter activity"/>
    <property type="evidence" value="ECO:0007669"/>
    <property type="project" value="TreeGrafter"/>
</dbReference>
<feature type="transmembrane region" description="Helical" evidence="7">
    <location>
        <begin position="192"/>
        <end position="214"/>
    </location>
</feature>
<dbReference type="PANTHER" id="PTHR48022:SF2">
    <property type="entry name" value="PLASTIDIC GLUCOSE TRANSPORTER 4"/>
    <property type="match status" value="1"/>
</dbReference>
<dbReference type="Pfam" id="PF00083">
    <property type="entry name" value="Sugar_tr"/>
    <property type="match status" value="1"/>
</dbReference>
<evidence type="ECO:0000256" key="3">
    <source>
        <dbReference type="ARBA" id="ARBA00022692"/>
    </source>
</evidence>
<organism evidence="9 10">
    <name type="scientific">Prauserella rugosa</name>
    <dbReference type="NCBI Taxonomy" id="43354"/>
    <lineage>
        <taxon>Bacteria</taxon>
        <taxon>Bacillati</taxon>
        <taxon>Actinomycetota</taxon>
        <taxon>Actinomycetes</taxon>
        <taxon>Pseudonocardiales</taxon>
        <taxon>Pseudonocardiaceae</taxon>
        <taxon>Prauserella</taxon>
    </lineage>
</organism>
<protein>
    <submittedName>
        <fullName evidence="9">Putative MFS family arabinose efflux permease</fullName>
    </submittedName>
</protein>
<dbReference type="InterPro" id="IPR020846">
    <property type="entry name" value="MFS_dom"/>
</dbReference>
<comment type="similarity">
    <text evidence="2">Belongs to the major facilitator superfamily. Sugar transporter (TC 2.A.1.1) family.</text>
</comment>
<keyword evidence="3 7" id="KW-0812">Transmembrane</keyword>
<evidence type="ECO:0000256" key="6">
    <source>
        <dbReference type="SAM" id="MobiDB-lite"/>
    </source>
</evidence>
<keyword evidence="5 7" id="KW-0472">Membrane</keyword>
<accession>A0A660C9U3</accession>
<dbReference type="Proteomes" id="UP000317303">
    <property type="component" value="Unassembled WGS sequence"/>
</dbReference>
<comment type="caution">
    <text evidence="9">The sequence shown here is derived from an EMBL/GenBank/DDBJ whole genome shotgun (WGS) entry which is preliminary data.</text>
</comment>
<feature type="transmembrane region" description="Helical" evidence="7">
    <location>
        <begin position="162"/>
        <end position="186"/>
    </location>
</feature>
<dbReference type="SUPFAM" id="SSF103473">
    <property type="entry name" value="MFS general substrate transporter"/>
    <property type="match status" value="1"/>
</dbReference>
<dbReference type="CDD" id="cd17316">
    <property type="entry name" value="MFS_SV2_like"/>
    <property type="match status" value="1"/>
</dbReference>
<dbReference type="InterPro" id="IPR005828">
    <property type="entry name" value="MFS_sugar_transport-like"/>
</dbReference>
<dbReference type="PANTHER" id="PTHR48022">
    <property type="entry name" value="PLASTIDIC GLUCOSE TRANSPORTER 4"/>
    <property type="match status" value="1"/>
</dbReference>
<feature type="transmembrane region" description="Helical" evidence="7">
    <location>
        <begin position="72"/>
        <end position="91"/>
    </location>
</feature>
<feature type="transmembrane region" description="Helical" evidence="7">
    <location>
        <begin position="433"/>
        <end position="453"/>
    </location>
</feature>
<proteinExistence type="inferred from homology"/>
<dbReference type="RefSeq" id="WP_030532952.1">
    <property type="nucleotide sequence ID" value="NZ_JOIJ01000011.1"/>
</dbReference>
<keyword evidence="10" id="KW-1185">Reference proteome</keyword>
<feature type="transmembrane region" description="Helical" evidence="7">
    <location>
        <begin position="309"/>
        <end position="332"/>
    </location>
</feature>
<evidence type="ECO:0000256" key="5">
    <source>
        <dbReference type="ARBA" id="ARBA00023136"/>
    </source>
</evidence>
<dbReference type="EMBL" id="VLJV01000001">
    <property type="protein sequence ID" value="TWH20338.1"/>
    <property type="molecule type" value="Genomic_DNA"/>
</dbReference>
<name>A0A660C9U3_9PSEU</name>
<feature type="transmembrane region" description="Helical" evidence="7">
    <location>
        <begin position="129"/>
        <end position="150"/>
    </location>
</feature>
<dbReference type="InterPro" id="IPR050360">
    <property type="entry name" value="MFS_Sugar_Transporters"/>
</dbReference>
<dbReference type="AlphaFoldDB" id="A0A660C9U3"/>
<dbReference type="InterPro" id="IPR036259">
    <property type="entry name" value="MFS_trans_sf"/>
</dbReference>
<dbReference type="OrthoDB" id="4008739at2"/>
<evidence type="ECO:0000313" key="9">
    <source>
        <dbReference type="EMBL" id="TWH20338.1"/>
    </source>
</evidence>
<feature type="transmembrane region" description="Helical" evidence="7">
    <location>
        <begin position="277"/>
        <end position="297"/>
    </location>
</feature>
<evidence type="ECO:0000256" key="4">
    <source>
        <dbReference type="ARBA" id="ARBA00022989"/>
    </source>
</evidence>
<evidence type="ECO:0000259" key="8">
    <source>
        <dbReference type="PROSITE" id="PS50850"/>
    </source>
</evidence>
<reference evidence="9 10" key="1">
    <citation type="submission" date="2019-07" db="EMBL/GenBank/DDBJ databases">
        <title>R&amp;d 2014.</title>
        <authorList>
            <person name="Klenk H.-P."/>
        </authorList>
    </citation>
    <scope>NUCLEOTIDE SEQUENCE [LARGE SCALE GENOMIC DNA]</scope>
    <source>
        <strain evidence="9 10">DSM 43194</strain>
    </source>
</reference>
<feature type="transmembrane region" description="Helical" evidence="7">
    <location>
        <begin position="410"/>
        <end position="427"/>
    </location>
</feature>
<dbReference type="GO" id="GO:0005886">
    <property type="term" value="C:plasma membrane"/>
    <property type="evidence" value="ECO:0007669"/>
    <property type="project" value="UniProtKB-SubCell"/>
</dbReference>
<gene>
    <name evidence="9" type="ORF">JD82_02184</name>
</gene>
<feature type="transmembrane region" description="Helical" evidence="7">
    <location>
        <begin position="344"/>
        <end position="377"/>
    </location>
</feature>
<keyword evidence="4 7" id="KW-1133">Transmembrane helix</keyword>